<accession>A0A921U6J2</accession>
<feature type="compositionally biased region" description="Pro residues" evidence="2">
    <location>
        <begin position="167"/>
        <end position="176"/>
    </location>
</feature>
<reference evidence="4" key="2">
    <citation type="submission" date="2020-10" db="EMBL/GenBank/DDBJ databases">
        <authorList>
            <person name="Cooper E.A."/>
            <person name="Brenton Z.W."/>
            <person name="Flinn B.S."/>
            <person name="Jenkins J."/>
            <person name="Shu S."/>
            <person name="Flowers D."/>
            <person name="Luo F."/>
            <person name="Wang Y."/>
            <person name="Xia P."/>
            <person name="Barry K."/>
            <person name="Daum C."/>
            <person name="Lipzen A."/>
            <person name="Yoshinaga Y."/>
            <person name="Schmutz J."/>
            <person name="Saski C."/>
            <person name="Vermerris W."/>
            <person name="Kresovich S."/>
        </authorList>
    </citation>
    <scope>NUCLEOTIDE SEQUENCE</scope>
</reference>
<dbReference type="Gene3D" id="3.30.1330.80">
    <property type="entry name" value="Hypothetical protein, similar to alpha- acetolactate decarboxylase, domain 2"/>
    <property type="match status" value="1"/>
</dbReference>
<feature type="compositionally biased region" description="Polar residues" evidence="2">
    <location>
        <begin position="104"/>
        <end position="114"/>
    </location>
</feature>
<gene>
    <name evidence="4" type="ORF">BDA96_08G037700</name>
</gene>
<feature type="region of interest" description="Disordered" evidence="2">
    <location>
        <begin position="379"/>
        <end position="400"/>
    </location>
</feature>
<evidence type="ECO:0000256" key="2">
    <source>
        <dbReference type="SAM" id="MobiDB-lite"/>
    </source>
</evidence>
<dbReference type="EMBL" id="CM027687">
    <property type="protein sequence ID" value="KAG0520029.1"/>
    <property type="molecule type" value="Genomic_DNA"/>
</dbReference>
<keyword evidence="1" id="KW-0539">Nucleus</keyword>
<dbReference type="InterPro" id="IPR005175">
    <property type="entry name" value="PPC_dom"/>
</dbReference>
<evidence type="ECO:0000313" key="4">
    <source>
        <dbReference type="EMBL" id="KAG0520029.1"/>
    </source>
</evidence>
<dbReference type="GO" id="GO:0003680">
    <property type="term" value="F:minor groove of adenine-thymine-rich DNA binding"/>
    <property type="evidence" value="ECO:0007669"/>
    <property type="project" value="UniProtKB-UniRule"/>
</dbReference>
<keyword evidence="1" id="KW-0805">Transcription regulation</keyword>
<feature type="region of interest" description="Disordered" evidence="2">
    <location>
        <begin position="415"/>
        <end position="476"/>
    </location>
</feature>
<dbReference type="SUPFAM" id="SSF117856">
    <property type="entry name" value="AF0104/ALDC/Ptd012-like"/>
    <property type="match status" value="1"/>
</dbReference>
<feature type="domain" description="PPC" evidence="3">
    <location>
        <begin position="248"/>
        <end position="386"/>
    </location>
</feature>
<comment type="caution">
    <text evidence="4">The sequence shown here is derived from an EMBL/GenBank/DDBJ whole genome shotgun (WGS) entry which is preliminary data.</text>
</comment>
<organism evidence="4 5">
    <name type="scientific">Sorghum bicolor</name>
    <name type="common">Sorghum</name>
    <name type="synonym">Sorghum vulgare</name>
    <dbReference type="NCBI Taxonomy" id="4558"/>
    <lineage>
        <taxon>Eukaryota</taxon>
        <taxon>Viridiplantae</taxon>
        <taxon>Streptophyta</taxon>
        <taxon>Embryophyta</taxon>
        <taxon>Tracheophyta</taxon>
        <taxon>Spermatophyta</taxon>
        <taxon>Magnoliopsida</taxon>
        <taxon>Liliopsida</taxon>
        <taxon>Poales</taxon>
        <taxon>Poaceae</taxon>
        <taxon>PACMAD clade</taxon>
        <taxon>Panicoideae</taxon>
        <taxon>Andropogonodae</taxon>
        <taxon>Andropogoneae</taxon>
        <taxon>Sorghinae</taxon>
        <taxon>Sorghum</taxon>
    </lineage>
</organism>
<keyword evidence="1" id="KW-0238">DNA-binding</keyword>
<feature type="region of interest" description="Disordered" evidence="2">
    <location>
        <begin position="92"/>
        <end position="118"/>
    </location>
</feature>
<feature type="compositionally biased region" description="Polar residues" evidence="2">
    <location>
        <begin position="201"/>
        <end position="218"/>
    </location>
</feature>
<keyword evidence="1" id="KW-0804">Transcription</keyword>
<comment type="domain">
    <text evidence="1">The PPC domain mediates interactions between AHL proteins.</text>
</comment>
<sequence>MKVHFCSPTNQMVGQRREDHQAAGNPAILVPFLPQKSLPLPLFFFSVIFSLFKNHTPDDFGIILVPGSNRTQAKSKLEPEEEVSVLVRLPLPSKEAKPRPRPKNFTQQASSNQEEPFKFNMGGREGIAVAGGHESGHGLFRADISMTDAQEAAAKGYQFSLSSPSTSPTPSPPPPAAAGDGGDATPVPLAWSLGGDKPSEASGNNGVQTAAQTEHANLSSGRRRGRPRGSGRRQILATLGEWYALTAGGSFTPHVIIVGTGEDVAARIMSFSKKGPRSVCILSANGTISNVTLRQPDPSGSTFTYEGLFEILQLTGSFTMAEEGRKRTGGLSVSLAGPDGRVVGGVVAGMLRAASPIQVIVGSFLPNSLKQHQRRMTLQQQQQQPPAFPALPAPPAPVAPPPVLTAAMPISQAGFGNGFHAPPPSVVPPQPHASTEHGAMNLNSTTGFTMVGWPASSPPMPHRASPDINVSLTPQE</sequence>
<comment type="function">
    <text evidence="1">Transcription factor that specifically binds AT-rich DNA sequences related to the nuclear matrix attachment regions (MARs).</text>
</comment>
<dbReference type="Pfam" id="PF03479">
    <property type="entry name" value="PCC"/>
    <property type="match status" value="1"/>
</dbReference>
<feature type="compositionally biased region" description="Basic residues" evidence="2">
    <location>
        <begin position="221"/>
        <end position="231"/>
    </location>
</feature>
<evidence type="ECO:0000259" key="3">
    <source>
        <dbReference type="PROSITE" id="PS51742"/>
    </source>
</evidence>
<reference evidence="4" key="1">
    <citation type="journal article" date="2019" name="BMC Genomics">
        <title>A new reference genome for Sorghum bicolor reveals high levels of sequence similarity between sweet and grain genotypes: implications for the genetics of sugar metabolism.</title>
        <authorList>
            <person name="Cooper E.A."/>
            <person name="Brenton Z.W."/>
            <person name="Flinn B.S."/>
            <person name="Jenkins J."/>
            <person name="Shu S."/>
            <person name="Flowers D."/>
            <person name="Luo F."/>
            <person name="Wang Y."/>
            <person name="Xia P."/>
            <person name="Barry K."/>
            <person name="Daum C."/>
            <person name="Lipzen A."/>
            <person name="Yoshinaga Y."/>
            <person name="Schmutz J."/>
            <person name="Saski C."/>
            <person name="Vermerris W."/>
            <person name="Kresovich S."/>
        </authorList>
    </citation>
    <scope>NUCLEOTIDE SEQUENCE</scope>
</reference>
<dbReference type="PANTHER" id="PTHR31500">
    <property type="entry name" value="AT-HOOK MOTIF NUCLEAR-LOCALIZED PROTEIN 9"/>
    <property type="match status" value="1"/>
</dbReference>
<evidence type="ECO:0000256" key="1">
    <source>
        <dbReference type="RuleBase" id="RU367031"/>
    </source>
</evidence>
<protein>
    <recommendedName>
        <fullName evidence="1">AT-hook motif nuclear-localized protein</fullName>
    </recommendedName>
</protein>
<feature type="compositionally biased region" description="Pro residues" evidence="2">
    <location>
        <begin position="386"/>
        <end position="400"/>
    </location>
</feature>
<dbReference type="PANTHER" id="PTHR31500:SF56">
    <property type="entry name" value="AT-HOOK MOTIF NUCLEAR-LOCALIZED PROTEIN"/>
    <property type="match status" value="1"/>
</dbReference>
<evidence type="ECO:0000313" key="5">
    <source>
        <dbReference type="Proteomes" id="UP000807115"/>
    </source>
</evidence>
<feature type="region of interest" description="Disordered" evidence="2">
    <location>
        <begin position="155"/>
        <end position="231"/>
    </location>
</feature>
<dbReference type="AlphaFoldDB" id="A0A921U6J2"/>
<proteinExistence type="predicted"/>
<feature type="compositionally biased region" description="Pro residues" evidence="2">
    <location>
        <begin position="421"/>
        <end position="431"/>
    </location>
</feature>
<name>A0A921U6J2_SORBI</name>
<dbReference type="GO" id="GO:0005634">
    <property type="term" value="C:nucleus"/>
    <property type="evidence" value="ECO:0007669"/>
    <property type="project" value="UniProtKB-SubCell"/>
</dbReference>
<comment type="subcellular location">
    <subcellularLocation>
        <location evidence="1">Nucleus</location>
    </subcellularLocation>
</comment>
<dbReference type="InterPro" id="IPR039605">
    <property type="entry name" value="AHL"/>
</dbReference>
<dbReference type="Proteomes" id="UP000807115">
    <property type="component" value="Chromosome 8"/>
</dbReference>
<dbReference type="PROSITE" id="PS51742">
    <property type="entry name" value="PPC"/>
    <property type="match status" value="1"/>
</dbReference>
<dbReference type="CDD" id="cd11378">
    <property type="entry name" value="DUF296"/>
    <property type="match status" value="1"/>
</dbReference>